<feature type="transmembrane region" description="Helical" evidence="9">
    <location>
        <begin position="89"/>
        <end position="107"/>
    </location>
</feature>
<evidence type="ECO:0000256" key="3">
    <source>
        <dbReference type="ARBA" id="ARBA00022989"/>
    </source>
</evidence>
<gene>
    <name evidence="12" type="primary">LOC102808288</name>
</gene>
<feature type="transmembrane region" description="Helical" evidence="9">
    <location>
        <begin position="56"/>
        <end position="77"/>
    </location>
</feature>
<evidence type="ECO:0000256" key="5">
    <source>
        <dbReference type="ARBA" id="ARBA00023136"/>
    </source>
</evidence>
<name>A0ABM0LY95_SACKO</name>
<comment type="similarity">
    <text evidence="8">Belongs to the G-protein coupled receptor 1 family.</text>
</comment>
<dbReference type="PROSITE" id="PS00237">
    <property type="entry name" value="G_PROTEIN_RECEP_F1_1"/>
    <property type="match status" value="1"/>
</dbReference>
<keyword evidence="11" id="KW-1185">Reference proteome</keyword>
<evidence type="ECO:0000256" key="9">
    <source>
        <dbReference type="SAM" id="Phobius"/>
    </source>
</evidence>
<dbReference type="InterPro" id="IPR000276">
    <property type="entry name" value="GPCR_Rhodpsn"/>
</dbReference>
<evidence type="ECO:0000256" key="1">
    <source>
        <dbReference type="ARBA" id="ARBA00004141"/>
    </source>
</evidence>
<feature type="transmembrane region" description="Helical" evidence="9">
    <location>
        <begin position="301"/>
        <end position="321"/>
    </location>
</feature>
<feature type="transmembrane region" description="Helical" evidence="9">
    <location>
        <begin position="171"/>
        <end position="195"/>
    </location>
</feature>
<keyword evidence="3 9" id="KW-1133">Transmembrane helix</keyword>
<keyword evidence="4 8" id="KW-0297">G-protein coupled receptor</keyword>
<feature type="domain" description="G-protein coupled receptors family 1 profile" evidence="10">
    <location>
        <begin position="68"/>
        <end position="322"/>
    </location>
</feature>
<dbReference type="PRINTS" id="PR00237">
    <property type="entry name" value="GPCRRHODOPSN"/>
</dbReference>
<evidence type="ECO:0000313" key="12">
    <source>
        <dbReference type="RefSeq" id="XP_006812736.1"/>
    </source>
</evidence>
<dbReference type="Gene3D" id="1.20.1070.10">
    <property type="entry name" value="Rhodopsin 7-helix transmembrane proteins"/>
    <property type="match status" value="1"/>
</dbReference>
<evidence type="ECO:0000313" key="11">
    <source>
        <dbReference type="Proteomes" id="UP000694865"/>
    </source>
</evidence>
<keyword evidence="5 9" id="KW-0472">Membrane</keyword>
<dbReference type="RefSeq" id="XP_006812736.1">
    <property type="nucleotide sequence ID" value="XM_006812673.1"/>
</dbReference>
<sequence length="391" mass="44769">MSTYITRYNFTAMEDASNVANMTSNYSDYDYIDGNDGALNDIYDEMRDAIRVPMTILWITILLVGLLGNVAFMYVAIKVRWMRTVTNLYLMNLSLADVAYLCGNLPIEVMSLYGVNLENQFAVCFLTTLLTYLCQYVGMFSITIISIERYYAICCPLTAKKLSSKSRSRNLIIIAWIVAALLSSVFFASCILENIPFTISIFLMVIQTVPFVASMVIVLLLYLIIGRQIANSTQREAVPCKGSRARKERRQVINLLIVTAIIFFLSVCPYQGFLIYYLCAAYRLVPAFQHYPSESVLRDMYIMNSFFITLMYFNSAINPVIYNATSSKYRQAFKEALPWLCWKGKPHHERMFSDRYNSEGNGTQSYNMRHSTVTTYRPHYPVSTMTLPTTV</sequence>
<feature type="transmembrane region" description="Helical" evidence="9">
    <location>
        <begin position="119"/>
        <end position="142"/>
    </location>
</feature>
<dbReference type="SMART" id="SM01381">
    <property type="entry name" value="7TM_GPCR_Srsx"/>
    <property type="match status" value="1"/>
</dbReference>
<dbReference type="Proteomes" id="UP000694865">
    <property type="component" value="Unplaced"/>
</dbReference>
<keyword evidence="2 8" id="KW-0812">Transmembrane</keyword>
<dbReference type="Pfam" id="PF00001">
    <property type="entry name" value="7tm_1"/>
    <property type="match status" value="1"/>
</dbReference>
<dbReference type="InterPro" id="IPR017452">
    <property type="entry name" value="GPCR_Rhodpsn_7TM"/>
</dbReference>
<keyword evidence="7 8" id="KW-0807">Transducer</keyword>
<dbReference type="SUPFAM" id="SSF81321">
    <property type="entry name" value="Family A G protein-coupled receptor-like"/>
    <property type="match status" value="1"/>
</dbReference>
<dbReference type="GeneID" id="102808288"/>
<comment type="subcellular location">
    <subcellularLocation>
        <location evidence="1">Membrane</location>
        <topology evidence="1">Multi-pass membrane protein</topology>
    </subcellularLocation>
</comment>
<evidence type="ECO:0000256" key="8">
    <source>
        <dbReference type="RuleBase" id="RU000688"/>
    </source>
</evidence>
<evidence type="ECO:0000256" key="2">
    <source>
        <dbReference type="ARBA" id="ARBA00022692"/>
    </source>
</evidence>
<organism evidence="11 12">
    <name type="scientific">Saccoglossus kowalevskii</name>
    <name type="common">Acorn worm</name>
    <dbReference type="NCBI Taxonomy" id="10224"/>
    <lineage>
        <taxon>Eukaryota</taxon>
        <taxon>Metazoa</taxon>
        <taxon>Hemichordata</taxon>
        <taxon>Enteropneusta</taxon>
        <taxon>Harrimaniidae</taxon>
        <taxon>Saccoglossus</taxon>
    </lineage>
</organism>
<protein>
    <submittedName>
        <fullName evidence="12">Growth hormone secretagogue receptor type 1-like</fullName>
    </submittedName>
</protein>
<keyword evidence="6 8" id="KW-0675">Receptor</keyword>
<evidence type="ECO:0000259" key="10">
    <source>
        <dbReference type="PROSITE" id="PS50262"/>
    </source>
</evidence>
<evidence type="ECO:0000256" key="7">
    <source>
        <dbReference type="ARBA" id="ARBA00023224"/>
    </source>
</evidence>
<evidence type="ECO:0000256" key="6">
    <source>
        <dbReference type="ARBA" id="ARBA00023170"/>
    </source>
</evidence>
<dbReference type="PROSITE" id="PS50262">
    <property type="entry name" value="G_PROTEIN_RECEP_F1_2"/>
    <property type="match status" value="1"/>
</dbReference>
<feature type="transmembrane region" description="Helical" evidence="9">
    <location>
        <begin position="252"/>
        <end position="278"/>
    </location>
</feature>
<evidence type="ECO:0000256" key="4">
    <source>
        <dbReference type="ARBA" id="ARBA00023040"/>
    </source>
</evidence>
<feature type="transmembrane region" description="Helical" evidence="9">
    <location>
        <begin position="201"/>
        <end position="225"/>
    </location>
</feature>
<dbReference type="PANTHER" id="PTHR24243:SF208">
    <property type="entry name" value="PYROKININ-1 RECEPTOR"/>
    <property type="match status" value="1"/>
</dbReference>
<accession>A0ABM0LY95</accession>
<dbReference type="PANTHER" id="PTHR24243">
    <property type="entry name" value="G-PROTEIN COUPLED RECEPTOR"/>
    <property type="match status" value="1"/>
</dbReference>
<reference evidence="12" key="1">
    <citation type="submission" date="2025-08" db="UniProtKB">
        <authorList>
            <consortium name="RefSeq"/>
        </authorList>
    </citation>
    <scope>IDENTIFICATION</scope>
    <source>
        <tissue evidence="12">Testes</tissue>
    </source>
</reference>
<proteinExistence type="inferred from homology"/>